<keyword evidence="3" id="KW-1185">Reference proteome</keyword>
<dbReference type="OrthoDB" id="9808473at2"/>
<dbReference type="EMBL" id="FNRI01000003">
    <property type="protein sequence ID" value="SEA36941.1"/>
    <property type="molecule type" value="Genomic_DNA"/>
</dbReference>
<keyword evidence="1" id="KW-0732">Signal</keyword>
<protein>
    <recommendedName>
        <fullName evidence="4">DUF3108 domain-containing protein</fullName>
    </recommendedName>
</protein>
<evidence type="ECO:0000256" key="1">
    <source>
        <dbReference type="SAM" id="SignalP"/>
    </source>
</evidence>
<dbReference type="Proteomes" id="UP000183253">
    <property type="component" value="Unassembled WGS sequence"/>
</dbReference>
<dbReference type="RefSeq" id="WP_010261292.1">
    <property type="nucleotide sequence ID" value="NZ_CAEG01000010.1"/>
</dbReference>
<dbReference type="Pfam" id="PF11306">
    <property type="entry name" value="DUF3108"/>
    <property type="match status" value="1"/>
</dbReference>
<evidence type="ECO:0000313" key="2">
    <source>
        <dbReference type="EMBL" id="SEA36941.1"/>
    </source>
</evidence>
<dbReference type="AlphaFoldDB" id="A0A1H4AM92"/>
<feature type="signal peptide" evidence="1">
    <location>
        <begin position="1"/>
        <end position="19"/>
    </location>
</feature>
<name>A0A1H4AM92_9BACT</name>
<organism evidence="2 3">
    <name type="scientific">Alistipes timonensis JC136</name>
    <dbReference type="NCBI Taxonomy" id="1033731"/>
    <lineage>
        <taxon>Bacteria</taxon>
        <taxon>Pseudomonadati</taxon>
        <taxon>Bacteroidota</taxon>
        <taxon>Bacteroidia</taxon>
        <taxon>Bacteroidales</taxon>
        <taxon>Rikenellaceae</taxon>
        <taxon>Alistipes</taxon>
    </lineage>
</organism>
<proteinExistence type="predicted"/>
<accession>A0A1H4AM92</accession>
<reference evidence="2 3" key="1">
    <citation type="submission" date="2016-10" db="EMBL/GenBank/DDBJ databases">
        <authorList>
            <person name="de Groot N.N."/>
        </authorList>
    </citation>
    <scope>NUCLEOTIDE SEQUENCE [LARGE SCALE GENOMIC DNA]</scope>
    <source>
        <strain evidence="2 3">DSM 25383</strain>
    </source>
</reference>
<dbReference type="InterPro" id="IPR021457">
    <property type="entry name" value="DUF3108"/>
</dbReference>
<evidence type="ECO:0000313" key="3">
    <source>
        <dbReference type="Proteomes" id="UP000183253"/>
    </source>
</evidence>
<evidence type="ECO:0008006" key="4">
    <source>
        <dbReference type="Google" id="ProtNLM"/>
    </source>
</evidence>
<gene>
    <name evidence="2" type="ORF">SAMN05444145_10358</name>
</gene>
<sequence length="265" mass="30851">MKRFLTTILLLAAASPLAAQLYHPGEQLFYRVSYKAKMFPNTEVGAVEVKTTENNADGKTYYKVEGIGRTLPTYRWFFNLEDVYTVWVDTASLRPVRFVSDIREGDYTFQSYYTYIWPDSVVRTRWRSRQNPFQEKQMPLNAESMDAISLFFSLRSAEAEDFRVGEPATLQMVLQDTVQHLHYRYLGRENKKIRNMGRFRTLKFECQLGTTEGYSFTDGTIFTIWISDDRNKIPLYIESPVKVGSINAYISGYKGLKYPVESLMK</sequence>
<dbReference type="STRING" id="1033731.SAMN05444145_10358"/>
<feature type="chain" id="PRO_5010227327" description="DUF3108 domain-containing protein" evidence="1">
    <location>
        <begin position="20"/>
        <end position="265"/>
    </location>
</feature>